<dbReference type="EMBL" id="MU855448">
    <property type="protein sequence ID" value="KAK3903452.1"/>
    <property type="molecule type" value="Genomic_DNA"/>
</dbReference>
<evidence type="ECO:0000259" key="2">
    <source>
        <dbReference type="Pfam" id="PF09429"/>
    </source>
</evidence>
<organism evidence="3 4">
    <name type="scientific">Staphylotrichum tortipilum</name>
    <dbReference type="NCBI Taxonomy" id="2831512"/>
    <lineage>
        <taxon>Eukaryota</taxon>
        <taxon>Fungi</taxon>
        <taxon>Dikarya</taxon>
        <taxon>Ascomycota</taxon>
        <taxon>Pezizomycotina</taxon>
        <taxon>Sordariomycetes</taxon>
        <taxon>Sordariomycetidae</taxon>
        <taxon>Sordariales</taxon>
        <taxon>Chaetomiaceae</taxon>
        <taxon>Staphylotrichum</taxon>
    </lineage>
</organism>
<dbReference type="GO" id="GO:0006396">
    <property type="term" value="P:RNA processing"/>
    <property type="evidence" value="ECO:0007669"/>
    <property type="project" value="InterPro"/>
</dbReference>
<name>A0AAN6RU20_9PEZI</name>
<dbReference type="InterPro" id="IPR019007">
    <property type="entry name" value="Wbp11/ELF5/Saf1_N"/>
</dbReference>
<sequence length="277" mass="30706">MPKERNYNPVQAQRKAEKAKAAKKGKAELQARRDEKLAKRNPARIQQQIDDLKALKESGGKLTGNEEQALEALEKDLKAVKKAREALGDNAPQFGHGSRQGQRGGDGVLGKRRRDTDDASSSDSDVPADVKSIPMPRDTPPPIPKEILDEWYAKRRAKRNANRPPEGQQRQEQGKPEKSEKPPAPAIEVKTVYEAQPMVRDLRKEAVSAFMPAAVRMKIEKGKGQGGLLEPEEADQLEREGYLRAAGTTRPQPEQVQPGQSAHPHRATVEEAEDDED</sequence>
<proteinExistence type="predicted"/>
<feature type="compositionally biased region" description="Basic and acidic residues" evidence="1">
    <location>
        <begin position="172"/>
        <end position="181"/>
    </location>
</feature>
<feature type="region of interest" description="Disordered" evidence="1">
    <location>
        <begin position="83"/>
        <end position="187"/>
    </location>
</feature>
<protein>
    <submittedName>
        <fullName evidence="3">WW domain binding protein 11-domain-containing protein</fullName>
    </submittedName>
</protein>
<comment type="caution">
    <text evidence="3">The sequence shown here is derived from an EMBL/GenBank/DDBJ whole genome shotgun (WGS) entry which is preliminary data.</text>
</comment>
<feature type="region of interest" description="Disordered" evidence="1">
    <location>
        <begin position="220"/>
        <end position="277"/>
    </location>
</feature>
<feature type="region of interest" description="Disordered" evidence="1">
    <location>
        <begin position="1"/>
        <end position="45"/>
    </location>
</feature>
<dbReference type="Proteomes" id="UP001303889">
    <property type="component" value="Unassembled WGS sequence"/>
</dbReference>
<evidence type="ECO:0000313" key="3">
    <source>
        <dbReference type="EMBL" id="KAK3903452.1"/>
    </source>
</evidence>
<reference evidence="3" key="1">
    <citation type="journal article" date="2023" name="Mol. Phylogenet. Evol.">
        <title>Genome-scale phylogeny and comparative genomics of the fungal order Sordariales.</title>
        <authorList>
            <person name="Hensen N."/>
            <person name="Bonometti L."/>
            <person name="Westerberg I."/>
            <person name="Brannstrom I.O."/>
            <person name="Guillou S."/>
            <person name="Cros-Aarteil S."/>
            <person name="Calhoun S."/>
            <person name="Haridas S."/>
            <person name="Kuo A."/>
            <person name="Mondo S."/>
            <person name="Pangilinan J."/>
            <person name="Riley R."/>
            <person name="LaButti K."/>
            <person name="Andreopoulos B."/>
            <person name="Lipzen A."/>
            <person name="Chen C."/>
            <person name="Yan M."/>
            <person name="Daum C."/>
            <person name="Ng V."/>
            <person name="Clum A."/>
            <person name="Steindorff A."/>
            <person name="Ohm R.A."/>
            <person name="Martin F."/>
            <person name="Silar P."/>
            <person name="Natvig D.O."/>
            <person name="Lalanne C."/>
            <person name="Gautier V."/>
            <person name="Ament-Velasquez S.L."/>
            <person name="Kruys A."/>
            <person name="Hutchinson M.I."/>
            <person name="Powell A.J."/>
            <person name="Barry K."/>
            <person name="Miller A.N."/>
            <person name="Grigoriev I.V."/>
            <person name="Debuchy R."/>
            <person name="Gladieux P."/>
            <person name="Hiltunen Thoren M."/>
            <person name="Johannesson H."/>
        </authorList>
    </citation>
    <scope>NUCLEOTIDE SEQUENCE</scope>
    <source>
        <strain evidence="3">CBS 103.79</strain>
    </source>
</reference>
<dbReference type="AlphaFoldDB" id="A0AAN6RU20"/>
<feature type="compositionally biased region" description="Basic and acidic residues" evidence="1">
    <location>
        <begin position="14"/>
        <end position="38"/>
    </location>
</feature>
<dbReference type="Pfam" id="PF09429">
    <property type="entry name" value="Wbp11"/>
    <property type="match status" value="1"/>
</dbReference>
<feature type="compositionally biased region" description="Polar residues" evidence="1">
    <location>
        <begin position="249"/>
        <end position="260"/>
    </location>
</feature>
<keyword evidence="4" id="KW-1185">Reference proteome</keyword>
<feature type="compositionally biased region" description="Low complexity" evidence="1">
    <location>
        <begin position="119"/>
        <end position="136"/>
    </location>
</feature>
<evidence type="ECO:0000313" key="4">
    <source>
        <dbReference type="Proteomes" id="UP001303889"/>
    </source>
</evidence>
<feature type="domain" description="Wbp11/ELF5/Saf1 N-terminal" evidence="2">
    <location>
        <begin position="4"/>
        <end position="82"/>
    </location>
</feature>
<gene>
    <name evidence="3" type="ORF">C8A05DRAFT_32821</name>
</gene>
<accession>A0AAN6RU20</accession>
<reference evidence="3" key="2">
    <citation type="submission" date="2023-05" db="EMBL/GenBank/DDBJ databases">
        <authorList>
            <consortium name="Lawrence Berkeley National Laboratory"/>
            <person name="Steindorff A."/>
            <person name="Hensen N."/>
            <person name="Bonometti L."/>
            <person name="Westerberg I."/>
            <person name="Brannstrom I.O."/>
            <person name="Guillou S."/>
            <person name="Cros-Aarteil S."/>
            <person name="Calhoun S."/>
            <person name="Haridas S."/>
            <person name="Kuo A."/>
            <person name="Mondo S."/>
            <person name="Pangilinan J."/>
            <person name="Riley R."/>
            <person name="Labutti K."/>
            <person name="Andreopoulos B."/>
            <person name="Lipzen A."/>
            <person name="Chen C."/>
            <person name="Yanf M."/>
            <person name="Daum C."/>
            <person name="Ng V."/>
            <person name="Clum A."/>
            <person name="Ohm R."/>
            <person name="Martin F."/>
            <person name="Silar P."/>
            <person name="Natvig D."/>
            <person name="Lalanne C."/>
            <person name="Gautier V."/>
            <person name="Ament-Velasquez S.L."/>
            <person name="Kruys A."/>
            <person name="Hutchinson M.I."/>
            <person name="Powell A.J."/>
            <person name="Barry K."/>
            <person name="Miller A.N."/>
            <person name="Grigoriev I.V."/>
            <person name="Debuchy R."/>
            <person name="Gladieux P."/>
            <person name="Thoren M.H."/>
            <person name="Johannesson H."/>
        </authorList>
    </citation>
    <scope>NUCLEOTIDE SEQUENCE</scope>
    <source>
        <strain evidence="3">CBS 103.79</strain>
    </source>
</reference>
<evidence type="ECO:0000256" key="1">
    <source>
        <dbReference type="SAM" id="MobiDB-lite"/>
    </source>
</evidence>